<dbReference type="InterPro" id="IPR033940">
    <property type="entry name" value="IPMI_Swivel"/>
</dbReference>
<dbReference type="AlphaFoldDB" id="A0AAW5BVY0"/>
<reference evidence="4" key="1">
    <citation type="submission" date="2022-01" db="EMBL/GenBank/DDBJ databases">
        <title>Collection of gut derived symbiotic bacterial strains cultured from healthy donors.</title>
        <authorList>
            <person name="Lin H."/>
            <person name="Kohout C."/>
            <person name="Waligurski E."/>
            <person name="Pamer E.G."/>
        </authorList>
    </citation>
    <scope>NUCLEOTIDE SEQUENCE</scope>
    <source>
        <strain evidence="4">DFI.6.55</strain>
    </source>
</reference>
<name>A0AAW5BVY0_9FIRM</name>
<proteinExistence type="inferred from homology"/>
<evidence type="ECO:0000313" key="4">
    <source>
        <dbReference type="EMBL" id="MCG4744194.1"/>
    </source>
</evidence>
<dbReference type="Proteomes" id="UP001299608">
    <property type="component" value="Unassembled WGS sequence"/>
</dbReference>
<feature type="domain" description="Aconitase A/isopropylmalate dehydratase small subunit swivel" evidence="3">
    <location>
        <begin position="56"/>
        <end position="102"/>
    </location>
</feature>
<evidence type="ECO:0000256" key="1">
    <source>
        <dbReference type="ARBA" id="ARBA00009869"/>
    </source>
</evidence>
<comment type="similarity">
    <text evidence="1">Belongs to the LeuD family. LeuD type 2 subfamily.</text>
</comment>
<dbReference type="Gene3D" id="3.20.19.10">
    <property type="entry name" value="Aconitase, domain 4"/>
    <property type="match status" value="1"/>
</dbReference>
<dbReference type="PANTHER" id="PTHR43345">
    <property type="entry name" value="3-ISOPROPYLMALATE DEHYDRATASE SMALL SUBUNIT 2-RELATED-RELATED"/>
    <property type="match status" value="1"/>
</dbReference>
<dbReference type="PANTHER" id="PTHR43345:SF2">
    <property type="entry name" value="3-ISOPROPYLMALATE DEHYDRATASE SMALL SUBUNIT 1"/>
    <property type="match status" value="1"/>
</dbReference>
<dbReference type="InterPro" id="IPR000573">
    <property type="entry name" value="AconitaseA/IPMdHydase_ssu_swvl"/>
</dbReference>
<dbReference type="GO" id="GO:0016836">
    <property type="term" value="F:hydro-lyase activity"/>
    <property type="evidence" value="ECO:0007669"/>
    <property type="project" value="InterPro"/>
</dbReference>
<protein>
    <submittedName>
        <fullName evidence="4">3-isopropylmalate dehydratase small subunit</fullName>
    </submittedName>
</protein>
<dbReference type="RefSeq" id="WP_238053387.1">
    <property type="nucleotide sequence ID" value="NZ_JAKNGE010000002.1"/>
</dbReference>
<dbReference type="InterPro" id="IPR050075">
    <property type="entry name" value="LeuD"/>
</dbReference>
<evidence type="ECO:0000259" key="3">
    <source>
        <dbReference type="Pfam" id="PF00694"/>
    </source>
</evidence>
<dbReference type="InterPro" id="IPR015928">
    <property type="entry name" value="Aconitase/3IPM_dehydase_swvl"/>
</dbReference>
<gene>
    <name evidence="4" type="ORF">L0N08_02070</name>
</gene>
<dbReference type="CDD" id="cd01577">
    <property type="entry name" value="IPMI_Swivel"/>
    <property type="match status" value="1"/>
</dbReference>
<sequence>MNTEMTGKIIVLGNNIDTDQIYPGRFLAITDPGEIGSHCLGGVDESIASSFPKGGMVVAGTNFGCGSSREHAPIALLNMGASAVLADSFARIFFRNSINLGLPLIICKGISKEVRDGQTLKLDIRKGTVTVEETGKVYACEQLGEHALNILEAGGIKPLMRARFKKDEKEG</sequence>
<dbReference type="Pfam" id="PF00694">
    <property type="entry name" value="Aconitase_C"/>
    <property type="match status" value="1"/>
</dbReference>
<organism evidence="4 5">
    <name type="scientific">Enterocloster aldenensis</name>
    <dbReference type="NCBI Taxonomy" id="358742"/>
    <lineage>
        <taxon>Bacteria</taxon>
        <taxon>Bacillati</taxon>
        <taxon>Bacillota</taxon>
        <taxon>Clostridia</taxon>
        <taxon>Lachnospirales</taxon>
        <taxon>Lachnospiraceae</taxon>
        <taxon>Enterocloster</taxon>
    </lineage>
</organism>
<dbReference type="SUPFAM" id="SSF52016">
    <property type="entry name" value="LeuD/IlvD-like"/>
    <property type="match status" value="1"/>
</dbReference>
<dbReference type="InterPro" id="IPR011827">
    <property type="entry name" value="LeuD_type2/HacB/DmdB"/>
</dbReference>
<evidence type="ECO:0000313" key="5">
    <source>
        <dbReference type="Proteomes" id="UP001299608"/>
    </source>
</evidence>
<keyword evidence="2" id="KW-0456">Lyase</keyword>
<comment type="caution">
    <text evidence="4">The sequence shown here is derived from an EMBL/GenBank/DDBJ whole genome shotgun (WGS) entry which is preliminary data.</text>
</comment>
<accession>A0AAW5BVY0</accession>
<evidence type="ECO:0000256" key="2">
    <source>
        <dbReference type="ARBA" id="ARBA00023239"/>
    </source>
</evidence>
<dbReference type="EMBL" id="JAKNGE010000002">
    <property type="protein sequence ID" value="MCG4744194.1"/>
    <property type="molecule type" value="Genomic_DNA"/>
</dbReference>
<dbReference type="NCBIfam" id="TIGR02087">
    <property type="entry name" value="LEUD_arch"/>
    <property type="match status" value="1"/>
</dbReference>